<comment type="cofactor">
    <cofactor evidence="1">
        <name>Cu cation</name>
        <dbReference type="ChEBI" id="CHEBI:23378"/>
    </cofactor>
</comment>
<feature type="region of interest" description="Disordered" evidence="10">
    <location>
        <begin position="29"/>
        <end position="58"/>
    </location>
</feature>
<keyword evidence="5" id="KW-0479">Metal-binding</keyword>
<dbReference type="PRINTS" id="PR00156">
    <property type="entry name" value="COPPERBLUE"/>
</dbReference>
<dbReference type="InterPro" id="IPR028871">
    <property type="entry name" value="BlueCu_1_BS"/>
</dbReference>
<feature type="compositionally biased region" description="Low complexity" evidence="10">
    <location>
        <begin position="32"/>
        <end position="53"/>
    </location>
</feature>
<evidence type="ECO:0000256" key="4">
    <source>
        <dbReference type="ARBA" id="ARBA00022448"/>
    </source>
</evidence>
<keyword evidence="8" id="KW-0186">Copper</keyword>
<dbReference type="PROSITE" id="PS00196">
    <property type="entry name" value="COPPER_BLUE"/>
    <property type="match status" value="1"/>
</dbReference>
<dbReference type="PROSITE" id="PS51257">
    <property type="entry name" value="PROKAR_LIPOPROTEIN"/>
    <property type="match status" value="1"/>
</dbReference>
<comment type="caution">
    <text evidence="13">The sequence shown here is derived from an EMBL/GenBank/DDBJ whole genome shotgun (WGS) entry which is preliminary data.</text>
</comment>
<keyword evidence="4" id="KW-0813">Transport</keyword>
<evidence type="ECO:0000256" key="9">
    <source>
        <dbReference type="NCBIfam" id="TIGR02375"/>
    </source>
</evidence>
<dbReference type="InterPro" id="IPR002386">
    <property type="entry name" value="Amicyanin/Pseudoazurin"/>
</dbReference>
<keyword evidence="7" id="KW-0249">Electron transport</keyword>
<feature type="signal peptide" evidence="11">
    <location>
        <begin position="1"/>
        <end position="20"/>
    </location>
</feature>
<comment type="subcellular location">
    <subcellularLocation>
        <location evidence="2">Periplasm</location>
    </subcellularLocation>
</comment>
<evidence type="ECO:0000313" key="14">
    <source>
        <dbReference type="Proteomes" id="UP001240639"/>
    </source>
</evidence>
<dbReference type="Proteomes" id="UP001240639">
    <property type="component" value="Unassembled WGS sequence"/>
</dbReference>
<gene>
    <name evidence="13" type="ORF">Q9K02_07495</name>
</gene>
<evidence type="ECO:0000256" key="2">
    <source>
        <dbReference type="ARBA" id="ARBA00004418"/>
    </source>
</evidence>
<dbReference type="RefSeq" id="WP_305932333.1">
    <property type="nucleotide sequence ID" value="NZ_JAVAIM010000001.1"/>
</dbReference>
<evidence type="ECO:0000259" key="12">
    <source>
        <dbReference type="Pfam" id="PF00127"/>
    </source>
</evidence>
<name>A0ABT9HPC3_9SPHN</name>
<dbReference type="InterPro" id="IPR008972">
    <property type="entry name" value="Cupredoxin"/>
</dbReference>
<dbReference type="NCBIfam" id="TIGR02375">
    <property type="entry name" value="pseudoazurin"/>
    <property type="match status" value="1"/>
</dbReference>
<dbReference type="SUPFAM" id="SSF49503">
    <property type="entry name" value="Cupredoxins"/>
    <property type="match status" value="1"/>
</dbReference>
<protein>
    <recommendedName>
        <fullName evidence="3 9">Pseudoazurin</fullName>
    </recommendedName>
</protein>
<evidence type="ECO:0000256" key="6">
    <source>
        <dbReference type="ARBA" id="ARBA00022764"/>
    </source>
</evidence>
<keyword evidence="6" id="KW-0574">Periplasm</keyword>
<evidence type="ECO:0000313" key="13">
    <source>
        <dbReference type="EMBL" id="MDP4574981.1"/>
    </source>
</evidence>
<evidence type="ECO:0000256" key="7">
    <source>
        <dbReference type="ARBA" id="ARBA00022982"/>
    </source>
</evidence>
<evidence type="ECO:0000256" key="8">
    <source>
        <dbReference type="ARBA" id="ARBA00023008"/>
    </source>
</evidence>
<reference evidence="13 14" key="1">
    <citation type="submission" date="2023-08" db="EMBL/GenBank/DDBJ databases">
        <title>genomic of G39.</title>
        <authorList>
            <person name="Wang Y."/>
        </authorList>
    </citation>
    <scope>NUCLEOTIDE SEQUENCE [LARGE SCALE GENOMIC DNA]</scope>
    <source>
        <strain evidence="13 14">G39</strain>
    </source>
</reference>
<dbReference type="PRINTS" id="PR00155">
    <property type="entry name" value="AMICYANIN"/>
</dbReference>
<accession>A0ABT9HPC3</accession>
<organism evidence="13 14">
    <name type="scientific">Qipengyuania profundimaris</name>
    <dbReference type="NCBI Taxonomy" id="3067652"/>
    <lineage>
        <taxon>Bacteria</taxon>
        <taxon>Pseudomonadati</taxon>
        <taxon>Pseudomonadota</taxon>
        <taxon>Alphaproteobacteria</taxon>
        <taxon>Sphingomonadales</taxon>
        <taxon>Erythrobacteraceae</taxon>
        <taxon>Qipengyuania</taxon>
    </lineage>
</organism>
<dbReference type="Gene3D" id="2.60.40.420">
    <property type="entry name" value="Cupredoxins - blue copper proteins"/>
    <property type="match status" value="1"/>
</dbReference>
<evidence type="ECO:0000256" key="11">
    <source>
        <dbReference type="SAM" id="SignalP"/>
    </source>
</evidence>
<dbReference type="InterPro" id="IPR001235">
    <property type="entry name" value="Copper_blue_Plastocyanin"/>
</dbReference>
<evidence type="ECO:0000256" key="5">
    <source>
        <dbReference type="ARBA" id="ARBA00022723"/>
    </source>
</evidence>
<feature type="domain" description="Blue (type 1) copper" evidence="12">
    <location>
        <begin position="76"/>
        <end position="155"/>
    </location>
</feature>
<keyword evidence="11" id="KW-0732">Signal</keyword>
<feature type="chain" id="PRO_5046431314" description="Pseudoazurin" evidence="11">
    <location>
        <begin position="21"/>
        <end position="194"/>
    </location>
</feature>
<evidence type="ECO:0000256" key="10">
    <source>
        <dbReference type="SAM" id="MobiDB-lite"/>
    </source>
</evidence>
<sequence>MKKISILKGSIAAASLMALAACGSRADEEAAEPAAAPEPAATETETATAPATEPEVEPNGTVIEVQMLTRDPDGSGMQVFKPNLINAKVGDTIRFIPTDPTHQSSSIAGMLPEGARGWEGEINEPVEYVVPVPGVYGFQCIPHYSAGMVGLIIVEGEGMTENLESAKSTTHPGLAGRKFEEIFAQAESEGMLSQ</sequence>
<dbReference type="InterPro" id="IPR012745">
    <property type="entry name" value="Pseudoazurin"/>
</dbReference>
<dbReference type="CDD" id="cd04218">
    <property type="entry name" value="Pseudoazurin"/>
    <property type="match status" value="1"/>
</dbReference>
<keyword evidence="14" id="KW-1185">Reference proteome</keyword>
<dbReference type="InterPro" id="IPR000923">
    <property type="entry name" value="BlueCu_1"/>
</dbReference>
<dbReference type="EMBL" id="JAVAIM010000001">
    <property type="protein sequence ID" value="MDP4574981.1"/>
    <property type="molecule type" value="Genomic_DNA"/>
</dbReference>
<dbReference type="Pfam" id="PF00127">
    <property type="entry name" value="Copper-bind"/>
    <property type="match status" value="1"/>
</dbReference>
<evidence type="ECO:0000256" key="3">
    <source>
        <dbReference type="ARBA" id="ARBA00016984"/>
    </source>
</evidence>
<evidence type="ECO:0000256" key="1">
    <source>
        <dbReference type="ARBA" id="ARBA00001935"/>
    </source>
</evidence>
<proteinExistence type="predicted"/>